<sequence length="117" mass="12875">MKEVKLKLLNVEIAESEVNRLMREYQLGCLVKKFPSLTGDMYGAEVEVYLMDDACRRLGDGGVSDVGFAAPEHPDSPHSHAVAAEMALTKARRRAVLAFLGKVYEYSEASGKKKRAG</sequence>
<dbReference type="KEGG" id="cts:Ctha_0279"/>
<dbReference type="EMBL" id="CP001100">
    <property type="protein sequence ID" value="ACF12750.1"/>
    <property type="molecule type" value="Genomic_DNA"/>
</dbReference>
<reference evidence="1 2" key="1">
    <citation type="submission" date="2008-06" db="EMBL/GenBank/DDBJ databases">
        <title>Complete sequence of Chloroherpeton thalassium ATCC 35110.</title>
        <authorList>
            <consortium name="US DOE Joint Genome Institute"/>
            <person name="Lucas S."/>
            <person name="Copeland A."/>
            <person name="Lapidus A."/>
            <person name="Glavina del Rio T."/>
            <person name="Dalin E."/>
            <person name="Tice H."/>
            <person name="Bruce D."/>
            <person name="Goodwin L."/>
            <person name="Pitluck S."/>
            <person name="Schmutz J."/>
            <person name="Larimer F."/>
            <person name="Land M."/>
            <person name="Hauser L."/>
            <person name="Kyrpides N."/>
            <person name="Mikhailova N."/>
            <person name="Liu Z."/>
            <person name="Li T."/>
            <person name="Zhao F."/>
            <person name="Overmann J."/>
            <person name="Bryant D.A."/>
            <person name="Richardson P."/>
        </authorList>
    </citation>
    <scope>NUCLEOTIDE SEQUENCE [LARGE SCALE GENOMIC DNA]</scope>
    <source>
        <strain evidence="2">ATCC 35110 / GB-78</strain>
    </source>
</reference>
<dbReference type="Proteomes" id="UP000001208">
    <property type="component" value="Chromosome"/>
</dbReference>
<evidence type="ECO:0000313" key="2">
    <source>
        <dbReference type="Proteomes" id="UP000001208"/>
    </source>
</evidence>
<name>B3QTK4_CHLT3</name>
<dbReference type="STRING" id="517418.Ctha_0279"/>
<keyword evidence="2" id="KW-1185">Reference proteome</keyword>
<accession>B3QTK4</accession>
<organism evidence="1 2">
    <name type="scientific">Chloroherpeton thalassium (strain ATCC 35110 / GB-78)</name>
    <dbReference type="NCBI Taxonomy" id="517418"/>
    <lineage>
        <taxon>Bacteria</taxon>
        <taxon>Pseudomonadati</taxon>
        <taxon>Chlorobiota</taxon>
        <taxon>Chlorobiia</taxon>
        <taxon>Chlorobiales</taxon>
        <taxon>Chloroherpetonaceae</taxon>
        <taxon>Chloroherpeton</taxon>
    </lineage>
</organism>
<dbReference type="HOGENOM" id="CLU_2080581_0_0_10"/>
<proteinExistence type="predicted"/>
<dbReference type="RefSeq" id="WP_012498834.1">
    <property type="nucleotide sequence ID" value="NC_011026.1"/>
</dbReference>
<gene>
    <name evidence="1" type="ordered locus">Ctha_0279</name>
</gene>
<protein>
    <submittedName>
        <fullName evidence="1">Uncharacterized protein</fullName>
    </submittedName>
</protein>
<evidence type="ECO:0000313" key="1">
    <source>
        <dbReference type="EMBL" id="ACF12750.1"/>
    </source>
</evidence>
<dbReference type="AlphaFoldDB" id="B3QTK4"/>